<proteinExistence type="predicted"/>
<dbReference type="EMBL" id="JBHTJI010000001">
    <property type="protein sequence ID" value="MFD0989428.1"/>
    <property type="molecule type" value="Genomic_DNA"/>
</dbReference>
<comment type="caution">
    <text evidence="2">The sequence shown here is derived from an EMBL/GenBank/DDBJ whole genome shotgun (WGS) entry which is preliminary data.</text>
</comment>
<evidence type="ECO:0000313" key="3">
    <source>
        <dbReference type="Proteomes" id="UP001597061"/>
    </source>
</evidence>
<evidence type="ECO:0000259" key="1">
    <source>
        <dbReference type="Pfam" id="PF04389"/>
    </source>
</evidence>
<dbReference type="InterPro" id="IPR007484">
    <property type="entry name" value="Peptidase_M28"/>
</dbReference>
<evidence type="ECO:0000313" key="2">
    <source>
        <dbReference type="EMBL" id="MFD0989428.1"/>
    </source>
</evidence>
<dbReference type="Gene3D" id="3.40.630.10">
    <property type="entry name" value="Zn peptidases"/>
    <property type="match status" value="1"/>
</dbReference>
<dbReference type="Pfam" id="PF04389">
    <property type="entry name" value="Peptidase_M28"/>
    <property type="match status" value="1"/>
</dbReference>
<reference evidence="3" key="1">
    <citation type="journal article" date="2019" name="Int. J. Syst. Evol. Microbiol.">
        <title>The Global Catalogue of Microorganisms (GCM) 10K type strain sequencing project: providing services to taxonomists for standard genome sequencing and annotation.</title>
        <authorList>
            <consortium name="The Broad Institute Genomics Platform"/>
            <consortium name="The Broad Institute Genome Sequencing Center for Infectious Disease"/>
            <person name="Wu L."/>
            <person name="Ma J."/>
        </authorList>
    </citation>
    <scope>NUCLEOTIDE SEQUENCE [LARGE SCALE GENOMIC DNA]</scope>
    <source>
        <strain evidence="3">CCUG 62414</strain>
    </source>
</reference>
<name>A0ABW3JGA5_9FLAO</name>
<dbReference type="PANTHER" id="PTHR12147">
    <property type="entry name" value="METALLOPEPTIDASE M28 FAMILY MEMBER"/>
    <property type="match status" value="1"/>
</dbReference>
<dbReference type="InterPro" id="IPR045175">
    <property type="entry name" value="M28_fam"/>
</dbReference>
<dbReference type="Proteomes" id="UP001597061">
    <property type="component" value="Unassembled WGS sequence"/>
</dbReference>
<dbReference type="RefSeq" id="WP_379925012.1">
    <property type="nucleotide sequence ID" value="NZ_JBHTJI010000001.1"/>
</dbReference>
<dbReference type="PANTHER" id="PTHR12147:SF26">
    <property type="entry name" value="PEPTIDASE M28 DOMAIN-CONTAINING PROTEIN"/>
    <property type="match status" value="1"/>
</dbReference>
<feature type="domain" description="Peptidase M28" evidence="1">
    <location>
        <begin position="102"/>
        <end position="299"/>
    </location>
</feature>
<protein>
    <submittedName>
        <fullName evidence="2">M28 family peptidase</fullName>
    </submittedName>
</protein>
<dbReference type="SUPFAM" id="SSF53187">
    <property type="entry name" value="Zn-dependent exopeptidases"/>
    <property type="match status" value="1"/>
</dbReference>
<accession>A0ABW3JGA5</accession>
<gene>
    <name evidence="2" type="ORF">ACFQ1R_04935</name>
</gene>
<organism evidence="2 3">
    <name type="scientific">Mariniflexile jejuense</name>
    <dbReference type="NCBI Taxonomy" id="1173582"/>
    <lineage>
        <taxon>Bacteria</taxon>
        <taxon>Pseudomonadati</taxon>
        <taxon>Bacteroidota</taxon>
        <taxon>Flavobacteriia</taxon>
        <taxon>Flavobacteriales</taxon>
        <taxon>Flavobacteriaceae</taxon>
        <taxon>Mariniflexile</taxon>
    </lineage>
</organism>
<sequence>MKFIKITTISFIFLFSALLFSQISLQEKHETKSLFDEHMLLSHIKTLSSDAFEGRRTGTKGALKTEKYIINQFTSFNVLPLEKNYTQPFSFSSEGKNYNGVNLLGLIKGSLYPDKYIVISAHYDHEGIKNGHIYNGADDNASGTSALFSFAEYFKNNPPKHSVILAAFDSEELGLQGSKYYLNHTIIPLKQIMVNLNMDMISRSDLHELFAVGTVFNKTLKDVILNHKYSTKIKLVAGHDHGNWKENWTDASDHASFHKKGIPFLYFGVEDHKDYHEPTDDYENIQQAFYIEAVKVIIAVFEKIDVLQL</sequence>
<keyword evidence="3" id="KW-1185">Reference proteome</keyword>